<dbReference type="Proteomes" id="UP000815325">
    <property type="component" value="Unassembled WGS sequence"/>
</dbReference>
<sequence>MLLHKTSANPQFTRHSRPKLVPRCQPPLPHRRYRISLPMASAAQQAPLSQAKYSAELAAAADAVRLASRVCETVQKDLAESEKADKQDDSPVTVADYAAQAVVAWSLSRSQAATQGARLCMVAEEDSSSFNRRPPHSRISDKHKFCISGSVSTTES</sequence>
<evidence type="ECO:0000256" key="6">
    <source>
        <dbReference type="SAM" id="MobiDB-lite"/>
    </source>
</evidence>
<feature type="compositionally biased region" description="Polar residues" evidence="6">
    <location>
        <begin position="1"/>
        <end position="13"/>
    </location>
</feature>
<gene>
    <name evidence="7" type="ORF">DUNSADRAFT_12182</name>
</gene>
<comment type="cofactor">
    <cofactor evidence="1">
        <name>Mg(2+)</name>
        <dbReference type="ChEBI" id="CHEBI:18420"/>
    </cofactor>
</comment>
<proteinExistence type="inferred from homology"/>
<accession>A0ABQ7GBS9</accession>
<name>A0ABQ7GBS9_DUNSA</name>
<evidence type="ECO:0000256" key="5">
    <source>
        <dbReference type="ARBA" id="ARBA00022842"/>
    </source>
</evidence>
<organism evidence="7 8">
    <name type="scientific">Dunaliella salina</name>
    <name type="common">Green alga</name>
    <name type="synonym">Protococcus salinus</name>
    <dbReference type="NCBI Taxonomy" id="3046"/>
    <lineage>
        <taxon>Eukaryota</taxon>
        <taxon>Viridiplantae</taxon>
        <taxon>Chlorophyta</taxon>
        <taxon>core chlorophytes</taxon>
        <taxon>Chlorophyceae</taxon>
        <taxon>CS clade</taxon>
        <taxon>Chlamydomonadales</taxon>
        <taxon>Dunaliellaceae</taxon>
        <taxon>Dunaliella</taxon>
    </lineage>
</organism>
<evidence type="ECO:0000256" key="2">
    <source>
        <dbReference type="ARBA" id="ARBA00009759"/>
    </source>
</evidence>
<evidence type="ECO:0008006" key="9">
    <source>
        <dbReference type="Google" id="ProtNLM"/>
    </source>
</evidence>
<dbReference type="Gene3D" id="3.30.540.10">
    <property type="entry name" value="Fructose-1,6-Bisphosphatase, subunit A, domain 1"/>
    <property type="match status" value="1"/>
</dbReference>
<keyword evidence="5" id="KW-0460">Magnesium</keyword>
<evidence type="ECO:0000313" key="7">
    <source>
        <dbReference type="EMBL" id="KAF5832069.1"/>
    </source>
</evidence>
<dbReference type="PANTHER" id="PTHR43200">
    <property type="entry name" value="PHOSPHATASE"/>
    <property type="match status" value="1"/>
</dbReference>
<comment type="similarity">
    <text evidence="2">Belongs to the inositol monophosphatase superfamily.</text>
</comment>
<dbReference type="PANTHER" id="PTHR43200:SF6">
    <property type="entry name" value="3'(2'),5'-BISPHOSPHATE NUCLEOTIDASE"/>
    <property type="match status" value="1"/>
</dbReference>
<reference evidence="7" key="1">
    <citation type="submission" date="2017-08" db="EMBL/GenBank/DDBJ databases">
        <authorList>
            <person name="Polle J.E."/>
            <person name="Barry K."/>
            <person name="Cushman J."/>
            <person name="Schmutz J."/>
            <person name="Tran D."/>
            <person name="Hathwaick L.T."/>
            <person name="Yim W.C."/>
            <person name="Jenkins J."/>
            <person name="Mckie-Krisberg Z.M."/>
            <person name="Prochnik S."/>
            <person name="Lindquist E."/>
            <person name="Dockter R.B."/>
            <person name="Adam C."/>
            <person name="Molina H."/>
            <person name="Bunkerborg J."/>
            <person name="Jin E."/>
            <person name="Buchheim M."/>
            <person name="Magnuson J."/>
        </authorList>
    </citation>
    <scope>NUCLEOTIDE SEQUENCE</scope>
    <source>
        <strain evidence="7">CCAP 19/18</strain>
    </source>
</reference>
<dbReference type="InterPro" id="IPR051090">
    <property type="entry name" value="Inositol_monoP_superfamily"/>
</dbReference>
<keyword evidence="8" id="KW-1185">Reference proteome</keyword>
<protein>
    <recommendedName>
        <fullName evidence="9">Encoded protein</fullName>
    </recommendedName>
</protein>
<evidence type="ECO:0000256" key="1">
    <source>
        <dbReference type="ARBA" id="ARBA00001946"/>
    </source>
</evidence>
<dbReference type="SUPFAM" id="SSF56655">
    <property type="entry name" value="Carbohydrate phosphatase"/>
    <property type="match status" value="1"/>
</dbReference>
<dbReference type="EMBL" id="MU069900">
    <property type="protein sequence ID" value="KAF5832069.1"/>
    <property type="molecule type" value="Genomic_DNA"/>
</dbReference>
<evidence type="ECO:0000256" key="3">
    <source>
        <dbReference type="ARBA" id="ARBA00022723"/>
    </source>
</evidence>
<keyword evidence="3" id="KW-0479">Metal-binding</keyword>
<evidence type="ECO:0000256" key="4">
    <source>
        <dbReference type="ARBA" id="ARBA00022801"/>
    </source>
</evidence>
<comment type="caution">
    <text evidence="7">The sequence shown here is derived from an EMBL/GenBank/DDBJ whole genome shotgun (WGS) entry which is preliminary data.</text>
</comment>
<keyword evidence="4" id="KW-0378">Hydrolase</keyword>
<feature type="region of interest" description="Disordered" evidence="6">
    <location>
        <begin position="125"/>
        <end position="156"/>
    </location>
</feature>
<feature type="region of interest" description="Disordered" evidence="6">
    <location>
        <begin position="1"/>
        <end position="26"/>
    </location>
</feature>
<evidence type="ECO:0000313" key="8">
    <source>
        <dbReference type="Proteomes" id="UP000815325"/>
    </source>
</evidence>